<dbReference type="GO" id="GO:0008017">
    <property type="term" value="F:microtubule binding"/>
    <property type="evidence" value="ECO:0007669"/>
    <property type="project" value="TreeGrafter"/>
</dbReference>
<dbReference type="InterPro" id="IPR020850">
    <property type="entry name" value="GED_dom"/>
</dbReference>
<evidence type="ECO:0000313" key="6">
    <source>
        <dbReference type="Proteomes" id="UP001301958"/>
    </source>
</evidence>
<dbReference type="PANTHER" id="PTHR11566">
    <property type="entry name" value="DYNAMIN"/>
    <property type="match status" value="1"/>
</dbReference>
<keyword evidence="2" id="KW-0342">GTP-binding</keyword>
<dbReference type="Pfam" id="PF01031">
    <property type="entry name" value="Dynamin_M"/>
    <property type="match status" value="1"/>
</dbReference>
<dbReference type="Gene3D" id="1.20.120.1240">
    <property type="entry name" value="Dynamin, middle domain"/>
    <property type="match status" value="1"/>
</dbReference>
<dbReference type="EMBL" id="MU865358">
    <property type="protein sequence ID" value="KAK4225854.1"/>
    <property type="molecule type" value="Genomic_DNA"/>
</dbReference>
<dbReference type="InterPro" id="IPR003130">
    <property type="entry name" value="GED"/>
</dbReference>
<gene>
    <name evidence="5" type="ORF">QBC38DRAFT_510814</name>
</gene>
<dbReference type="InterPro" id="IPR001401">
    <property type="entry name" value="Dynamin_GTPase"/>
</dbReference>
<protein>
    <submittedName>
        <fullName evidence="5">P-loop containing nucleoside triphosphate hydrolase protein</fullName>
    </submittedName>
</protein>
<dbReference type="SUPFAM" id="SSF52540">
    <property type="entry name" value="P-loop containing nucleoside triphosphate hydrolases"/>
    <property type="match status" value="1"/>
</dbReference>
<dbReference type="PROSITE" id="PS51388">
    <property type="entry name" value="GED"/>
    <property type="match status" value="1"/>
</dbReference>
<evidence type="ECO:0000313" key="5">
    <source>
        <dbReference type="EMBL" id="KAK4225854.1"/>
    </source>
</evidence>
<dbReference type="InterPro" id="IPR000375">
    <property type="entry name" value="Dynamin_stalk"/>
</dbReference>
<reference evidence="5" key="2">
    <citation type="submission" date="2023-05" db="EMBL/GenBank/DDBJ databases">
        <authorList>
            <consortium name="Lawrence Berkeley National Laboratory"/>
            <person name="Steindorff A."/>
            <person name="Hensen N."/>
            <person name="Bonometti L."/>
            <person name="Westerberg I."/>
            <person name="Brannstrom I.O."/>
            <person name="Guillou S."/>
            <person name="Cros-Aarteil S."/>
            <person name="Calhoun S."/>
            <person name="Haridas S."/>
            <person name="Kuo A."/>
            <person name="Mondo S."/>
            <person name="Pangilinan J."/>
            <person name="Riley R."/>
            <person name="Labutti K."/>
            <person name="Andreopoulos B."/>
            <person name="Lipzen A."/>
            <person name="Chen C."/>
            <person name="Yanf M."/>
            <person name="Daum C."/>
            <person name="Ng V."/>
            <person name="Clum A."/>
            <person name="Ohm R."/>
            <person name="Martin F."/>
            <person name="Silar P."/>
            <person name="Natvig D."/>
            <person name="Lalanne C."/>
            <person name="Gautier V."/>
            <person name="Ament-Velasquez S.L."/>
            <person name="Kruys A."/>
            <person name="Hutchinson M.I."/>
            <person name="Powell A.J."/>
            <person name="Barry K."/>
            <person name="Miller A.N."/>
            <person name="Grigoriev I.V."/>
            <person name="Debuchy R."/>
            <person name="Gladieux P."/>
            <person name="Thoren M.H."/>
            <person name="Johannesson H."/>
        </authorList>
    </citation>
    <scope>NUCLEOTIDE SEQUENCE</scope>
    <source>
        <strain evidence="5">CBS 990.96</strain>
    </source>
</reference>
<dbReference type="GO" id="GO:0000266">
    <property type="term" value="P:mitochondrial fission"/>
    <property type="evidence" value="ECO:0007669"/>
    <property type="project" value="TreeGrafter"/>
</dbReference>
<dbReference type="GO" id="GO:0005525">
    <property type="term" value="F:GTP binding"/>
    <property type="evidence" value="ECO:0007669"/>
    <property type="project" value="InterPro"/>
</dbReference>
<dbReference type="GO" id="GO:0003924">
    <property type="term" value="F:GTPase activity"/>
    <property type="evidence" value="ECO:0007669"/>
    <property type="project" value="InterPro"/>
</dbReference>
<dbReference type="GO" id="GO:0048312">
    <property type="term" value="P:intracellular distribution of mitochondria"/>
    <property type="evidence" value="ECO:0007669"/>
    <property type="project" value="TreeGrafter"/>
</dbReference>
<feature type="domain" description="GED" evidence="3">
    <location>
        <begin position="563"/>
        <end position="649"/>
    </location>
</feature>
<dbReference type="AlphaFoldDB" id="A0AAN7BM47"/>
<dbReference type="InterPro" id="IPR027417">
    <property type="entry name" value="P-loop_NTPase"/>
</dbReference>
<dbReference type="GO" id="GO:0006897">
    <property type="term" value="P:endocytosis"/>
    <property type="evidence" value="ECO:0007669"/>
    <property type="project" value="TreeGrafter"/>
</dbReference>
<accession>A0AAN7BM47</accession>
<dbReference type="InterPro" id="IPR022812">
    <property type="entry name" value="Dynamin"/>
</dbReference>
<proteinExistence type="predicted"/>
<evidence type="ECO:0000256" key="1">
    <source>
        <dbReference type="ARBA" id="ARBA00022741"/>
    </source>
</evidence>
<dbReference type="GO" id="GO:0005739">
    <property type="term" value="C:mitochondrion"/>
    <property type="evidence" value="ECO:0007669"/>
    <property type="project" value="TreeGrafter"/>
</dbReference>
<dbReference type="Proteomes" id="UP001301958">
    <property type="component" value="Unassembled WGS sequence"/>
</dbReference>
<evidence type="ECO:0000256" key="2">
    <source>
        <dbReference type="ARBA" id="ARBA00023134"/>
    </source>
</evidence>
<dbReference type="InterPro" id="IPR030381">
    <property type="entry name" value="G_DYNAMIN_dom"/>
</dbReference>
<keyword evidence="1" id="KW-0547">Nucleotide-binding</keyword>
<dbReference type="Gene3D" id="3.40.50.300">
    <property type="entry name" value="P-loop containing nucleotide triphosphate hydrolases"/>
    <property type="match status" value="2"/>
</dbReference>
<comment type="caution">
    <text evidence="5">The sequence shown here is derived from an EMBL/GenBank/DDBJ whole genome shotgun (WGS) entry which is preliminary data.</text>
</comment>
<dbReference type="PRINTS" id="PR00195">
    <property type="entry name" value="DYNAMIN"/>
</dbReference>
<evidence type="ECO:0000259" key="4">
    <source>
        <dbReference type="PROSITE" id="PS51718"/>
    </source>
</evidence>
<name>A0AAN7BM47_9PEZI</name>
<evidence type="ECO:0000259" key="3">
    <source>
        <dbReference type="PROSITE" id="PS51388"/>
    </source>
</evidence>
<dbReference type="GO" id="GO:0005874">
    <property type="term" value="C:microtubule"/>
    <property type="evidence" value="ECO:0007669"/>
    <property type="project" value="TreeGrafter"/>
</dbReference>
<dbReference type="InterPro" id="IPR045063">
    <property type="entry name" value="Dynamin_N"/>
</dbReference>
<dbReference type="Pfam" id="PF00350">
    <property type="entry name" value="Dynamin_N"/>
    <property type="match status" value="1"/>
</dbReference>
<dbReference type="Pfam" id="PF02212">
    <property type="entry name" value="GED"/>
    <property type="match status" value="1"/>
</dbReference>
<organism evidence="5 6">
    <name type="scientific">Podospora fimiseda</name>
    <dbReference type="NCBI Taxonomy" id="252190"/>
    <lineage>
        <taxon>Eukaryota</taxon>
        <taxon>Fungi</taxon>
        <taxon>Dikarya</taxon>
        <taxon>Ascomycota</taxon>
        <taxon>Pezizomycotina</taxon>
        <taxon>Sordariomycetes</taxon>
        <taxon>Sordariomycetidae</taxon>
        <taxon>Sordariales</taxon>
        <taxon>Podosporaceae</taxon>
        <taxon>Podospora</taxon>
    </lineage>
</organism>
<dbReference type="CDD" id="cd08771">
    <property type="entry name" value="DLP_1"/>
    <property type="match status" value="1"/>
</dbReference>
<dbReference type="GO" id="GO:0016559">
    <property type="term" value="P:peroxisome fission"/>
    <property type="evidence" value="ECO:0007669"/>
    <property type="project" value="TreeGrafter"/>
</dbReference>
<feature type="domain" description="Dynamin-type G" evidence="4">
    <location>
        <begin position="20"/>
        <end position="283"/>
    </location>
</feature>
<keyword evidence="6" id="KW-1185">Reference proteome</keyword>
<keyword evidence="5" id="KW-0378">Hydrolase</keyword>
<dbReference type="SMART" id="SM00053">
    <property type="entry name" value="DYNc"/>
    <property type="match status" value="1"/>
</dbReference>
<dbReference type="PANTHER" id="PTHR11566:SF215">
    <property type="entry name" value="DYNAMIN GTPASE"/>
    <property type="match status" value="1"/>
</dbReference>
<dbReference type="PROSITE" id="PS51718">
    <property type="entry name" value="G_DYNAMIN_2"/>
    <property type="match status" value="1"/>
</dbReference>
<sequence>MDDDRLLRIDKLRELNIGTYLPLPQLVAVGDQSSGKSSLLESVTGIPFPRGQELCTRYATQITHRRDAQLDISVTIIAGPNASPEHKKVVENYERHVKTTKDLQAEFPEILHEVNVCMGVRTDKNPGGSNTFSEDGVTTAKDRDLVRNMVTRYIKDSRTIILAILPCNVDVATQEILSLAEEHDKTGERTLGVLTKPDLVKERSGKAAVCSLVSGERKVLKLGYYVVRNRGGDEEDEDDDLDQREIMFQEEPWCRLPDDRKGIRALRRCLQDLLGSITDQAFPKIRNEIRNMLDDTEKSIQKLGPSRQTEREQQQYLVAVAGRFQSMMRAALDADYSSNAAFESDVELRLITMVVNITSRFNSAFSLSSQTYKFTDDSNTVPDDDAAHNRATLDALNKIDISSFPELKKMLVTDWSTKNPAEGIMEWIANVYQQSRGIELGTFSPAMFASVFHQQSSKWPALAKHIRDVCGERRIADDILAGIMSDLLARYQHGLEQAMLLVEIERERKPYTLNHYFNSNLQKARGKRMQDYLVAKAKHNDNFINTNHVSTVITNKSNAEHAKEEIQETLKAYYKVASKRFVDYVYLQAVDHCLLSGSESPLRLFSEQWVLGLDSDKLAMIAGESRETTGRRDSLMKKVDVLKRAMEIV</sequence>
<reference evidence="5" key="1">
    <citation type="journal article" date="2023" name="Mol. Phylogenet. Evol.">
        <title>Genome-scale phylogeny and comparative genomics of the fungal order Sordariales.</title>
        <authorList>
            <person name="Hensen N."/>
            <person name="Bonometti L."/>
            <person name="Westerberg I."/>
            <person name="Brannstrom I.O."/>
            <person name="Guillou S."/>
            <person name="Cros-Aarteil S."/>
            <person name="Calhoun S."/>
            <person name="Haridas S."/>
            <person name="Kuo A."/>
            <person name="Mondo S."/>
            <person name="Pangilinan J."/>
            <person name="Riley R."/>
            <person name="LaButti K."/>
            <person name="Andreopoulos B."/>
            <person name="Lipzen A."/>
            <person name="Chen C."/>
            <person name="Yan M."/>
            <person name="Daum C."/>
            <person name="Ng V."/>
            <person name="Clum A."/>
            <person name="Steindorff A."/>
            <person name="Ohm R.A."/>
            <person name="Martin F."/>
            <person name="Silar P."/>
            <person name="Natvig D.O."/>
            <person name="Lalanne C."/>
            <person name="Gautier V."/>
            <person name="Ament-Velasquez S.L."/>
            <person name="Kruys A."/>
            <person name="Hutchinson M.I."/>
            <person name="Powell A.J."/>
            <person name="Barry K."/>
            <person name="Miller A.N."/>
            <person name="Grigoriev I.V."/>
            <person name="Debuchy R."/>
            <person name="Gladieux P."/>
            <person name="Hiltunen Thoren M."/>
            <person name="Johannesson H."/>
        </authorList>
    </citation>
    <scope>NUCLEOTIDE SEQUENCE</scope>
    <source>
        <strain evidence="5">CBS 990.96</strain>
    </source>
</reference>
<dbReference type="GO" id="GO:0016020">
    <property type="term" value="C:membrane"/>
    <property type="evidence" value="ECO:0007669"/>
    <property type="project" value="TreeGrafter"/>
</dbReference>